<dbReference type="GO" id="GO:0009986">
    <property type="term" value="C:cell surface"/>
    <property type="evidence" value="ECO:0007669"/>
    <property type="project" value="UniProtKB-SubCell"/>
</dbReference>
<dbReference type="GO" id="GO:0030420">
    <property type="term" value="P:establishment of competence for transformation"/>
    <property type="evidence" value="ECO:0007669"/>
    <property type="project" value="UniProtKB-KW"/>
</dbReference>
<dbReference type="RefSeq" id="WP_148987258.1">
    <property type="nucleotide sequence ID" value="NZ_VTEV01000002.1"/>
</dbReference>
<comment type="caution">
    <text evidence="4">The sequence shown here is derived from an EMBL/GenBank/DDBJ whole genome shotgun (WGS) entry which is preliminary data.</text>
</comment>
<dbReference type="SUPFAM" id="SSF54523">
    <property type="entry name" value="Pili subunits"/>
    <property type="match status" value="1"/>
</dbReference>
<keyword evidence="2" id="KW-0178">Competence</keyword>
<comment type="subcellular location">
    <subcellularLocation>
        <location evidence="1">Cell surface</location>
    </subcellularLocation>
</comment>
<keyword evidence="3" id="KW-0472">Membrane</keyword>
<dbReference type="OrthoDB" id="1953969at2"/>
<organism evidence="4 5">
    <name type="scientific">Sutcliffiella horikoshii</name>
    <dbReference type="NCBI Taxonomy" id="79883"/>
    <lineage>
        <taxon>Bacteria</taxon>
        <taxon>Bacillati</taxon>
        <taxon>Bacillota</taxon>
        <taxon>Bacilli</taxon>
        <taxon>Bacillales</taxon>
        <taxon>Bacillaceae</taxon>
        <taxon>Sutcliffiella</taxon>
    </lineage>
</organism>
<dbReference type="EMBL" id="VTEV01000002">
    <property type="protein sequence ID" value="TYS69697.1"/>
    <property type="molecule type" value="Genomic_DNA"/>
</dbReference>
<dbReference type="InterPro" id="IPR045584">
    <property type="entry name" value="Pilin-like"/>
</dbReference>
<evidence type="ECO:0000256" key="1">
    <source>
        <dbReference type="ARBA" id="ARBA00004241"/>
    </source>
</evidence>
<dbReference type="Pfam" id="PF07963">
    <property type="entry name" value="N_methyl"/>
    <property type="match status" value="1"/>
</dbReference>
<dbReference type="Gene3D" id="3.30.700.10">
    <property type="entry name" value="Glycoprotein, Type 4 Pilin"/>
    <property type="match status" value="1"/>
</dbReference>
<sequence>MLKKFVKRDKGLTLVEILAVLVILGILAAIAVPSVLGHIEKTESDVCYVNSSELEKSYHQQLMLKGKDHSDIEFTSFLVEHDEYVCPVGGTYHYVDEEVECSEHGGVAHEEDEGDVPFL</sequence>
<protein>
    <submittedName>
        <fullName evidence="4">Prepilin-type N-terminal cleavage/methylation domain-containing protein</fullName>
    </submittedName>
</protein>
<dbReference type="InterPro" id="IPR012902">
    <property type="entry name" value="N_methyl_site"/>
</dbReference>
<evidence type="ECO:0000313" key="5">
    <source>
        <dbReference type="Proteomes" id="UP000322524"/>
    </source>
</evidence>
<evidence type="ECO:0000313" key="4">
    <source>
        <dbReference type="EMBL" id="TYS69697.1"/>
    </source>
</evidence>
<keyword evidence="3" id="KW-0812">Transmembrane</keyword>
<keyword evidence="3" id="KW-1133">Transmembrane helix</keyword>
<evidence type="ECO:0000256" key="2">
    <source>
        <dbReference type="ARBA" id="ARBA00023287"/>
    </source>
</evidence>
<dbReference type="NCBIfam" id="TIGR02532">
    <property type="entry name" value="IV_pilin_GFxxxE"/>
    <property type="match status" value="1"/>
</dbReference>
<dbReference type="AlphaFoldDB" id="A0A5D4T1Z2"/>
<evidence type="ECO:0000256" key="3">
    <source>
        <dbReference type="SAM" id="Phobius"/>
    </source>
</evidence>
<feature type="transmembrane region" description="Helical" evidence="3">
    <location>
        <begin position="12"/>
        <end position="36"/>
    </location>
</feature>
<name>A0A5D4T1Z2_9BACI</name>
<reference evidence="4 5" key="1">
    <citation type="submission" date="2019-08" db="EMBL/GenBank/DDBJ databases">
        <title>Bacillus genomes from the desert of Cuatro Cienegas, Coahuila.</title>
        <authorList>
            <person name="Olmedo-Alvarez G."/>
        </authorList>
    </citation>
    <scope>NUCLEOTIDE SEQUENCE [LARGE SCALE GENOMIC DNA]</scope>
    <source>
        <strain evidence="4 5">CH28_1T</strain>
    </source>
</reference>
<accession>A0A5D4T1Z2</accession>
<dbReference type="Proteomes" id="UP000322524">
    <property type="component" value="Unassembled WGS sequence"/>
</dbReference>
<gene>
    <name evidence="4" type="ORF">FZC76_05525</name>
</gene>
<proteinExistence type="predicted"/>
<dbReference type="PROSITE" id="PS00409">
    <property type="entry name" value="PROKAR_NTER_METHYL"/>
    <property type="match status" value="1"/>
</dbReference>